<dbReference type="InterPro" id="IPR051311">
    <property type="entry name" value="DedA_domain"/>
</dbReference>
<dbReference type="EMBL" id="WHPN01000275">
    <property type="protein sequence ID" value="KAF4408409.1"/>
    <property type="molecule type" value="Genomic_DNA"/>
</dbReference>
<evidence type="ECO:0000256" key="1">
    <source>
        <dbReference type="ARBA" id="ARBA00004651"/>
    </source>
</evidence>
<evidence type="ECO:0000313" key="11">
    <source>
        <dbReference type="Proteomes" id="UP000621266"/>
    </source>
</evidence>
<feature type="compositionally biased region" description="Basic and acidic residues" evidence="7">
    <location>
        <begin position="241"/>
        <end position="250"/>
    </location>
</feature>
<evidence type="ECO:0000313" key="10">
    <source>
        <dbReference type="EMBL" id="KAF4408409.1"/>
    </source>
</evidence>
<dbReference type="PANTHER" id="PTHR42709">
    <property type="entry name" value="ALKALINE PHOSPHATASE LIKE PROTEIN"/>
    <property type="match status" value="1"/>
</dbReference>
<name>A0ABQ7FLB2_9ACTN</name>
<reference evidence="10 11" key="1">
    <citation type="submission" date="2019-10" db="EMBL/GenBank/DDBJ databases">
        <title>Streptomyces tenebrisbrunneis sp.nov., an endogenous actinomycete isolated from of Lycium ruthenicum.</title>
        <authorList>
            <person name="Ma L."/>
        </authorList>
    </citation>
    <scope>NUCLEOTIDE SEQUENCE [LARGE SCALE GENOMIC DNA]</scope>
    <source>
        <strain evidence="10 11">TRM 66187</strain>
    </source>
</reference>
<evidence type="ECO:0000256" key="5">
    <source>
        <dbReference type="ARBA" id="ARBA00022989"/>
    </source>
</evidence>
<dbReference type="Pfam" id="PF09335">
    <property type="entry name" value="VTT_dom"/>
    <property type="match status" value="1"/>
</dbReference>
<comment type="similarity">
    <text evidence="2">Belongs to the DedA family.</text>
</comment>
<evidence type="ECO:0000259" key="9">
    <source>
        <dbReference type="Pfam" id="PF09335"/>
    </source>
</evidence>
<keyword evidence="4 8" id="KW-0812">Transmembrane</keyword>
<keyword evidence="6 8" id="KW-0472">Membrane</keyword>
<feature type="compositionally biased region" description="Gly residues" evidence="7">
    <location>
        <begin position="226"/>
        <end position="236"/>
    </location>
</feature>
<feature type="transmembrane region" description="Helical" evidence="8">
    <location>
        <begin position="70"/>
        <end position="93"/>
    </location>
</feature>
<feature type="transmembrane region" description="Helical" evidence="8">
    <location>
        <begin position="189"/>
        <end position="211"/>
    </location>
</feature>
<gene>
    <name evidence="10" type="ORF">GCU69_14560</name>
</gene>
<protein>
    <submittedName>
        <fullName evidence="10">DedA family protein</fullName>
    </submittedName>
</protein>
<feature type="compositionally biased region" description="Low complexity" evidence="7">
    <location>
        <begin position="214"/>
        <end position="225"/>
    </location>
</feature>
<dbReference type="InterPro" id="IPR032816">
    <property type="entry name" value="VTT_dom"/>
</dbReference>
<comment type="caution">
    <text evidence="10">The sequence shown here is derived from an EMBL/GenBank/DDBJ whole genome shotgun (WGS) entry which is preliminary data.</text>
</comment>
<evidence type="ECO:0000256" key="2">
    <source>
        <dbReference type="ARBA" id="ARBA00010792"/>
    </source>
</evidence>
<evidence type="ECO:0000256" key="7">
    <source>
        <dbReference type="SAM" id="MobiDB-lite"/>
    </source>
</evidence>
<feature type="transmembrane region" description="Helical" evidence="8">
    <location>
        <begin position="151"/>
        <end position="177"/>
    </location>
</feature>
<keyword evidence="5 8" id="KW-1133">Transmembrane helix</keyword>
<feature type="domain" description="VTT" evidence="9">
    <location>
        <begin position="47"/>
        <end position="174"/>
    </location>
</feature>
<evidence type="ECO:0000256" key="3">
    <source>
        <dbReference type="ARBA" id="ARBA00022475"/>
    </source>
</evidence>
<organism evidence="10 11">
    <name type="scientific">Streptomyces lycii</name>
    <dbReference type="NCBI Taxonomy" id="2654337"/>
    <lineage>
        <taxon>Bacteria</taxon>
        <taxon>Bacillati</taxon>
        <taxon>Actinomycetota</taxon>
        <taxon>Actinomycetes</taxon>
        <taxon>Kitasatosporales</taxon>
        <taxon>Streptomycetaceae</taxon>
        <taxon>Streptomyces</taxon>
    </lineage>
</organism>
<feature type="compositionally biased region" description="Basic residues" evidence="7">
    <location>
        <begin position="260"/>
        <end position="272"/>
    </location>
</feature>
<comment type="subcellular location">
    <subcellularLocation>
        <location evidence="1">Cell membrane</location>
        <topology evidence="1">Multi-pass membrane protein</topology>
    </subcellularLocation>
</comment>
<dbReference type="Proteomes" id="UP000621266">
    <property type="component" value="Unassembled WGS sequence"/>
</dbReference>
<keyword evidence="11" id="KW-1185">Reference proteome</keyword>
<feature type="region of interest" description="Disordered" evidence="7">
    <location>
        <begin position="214"/>
        <end position="272"/>
    </location>
</feature>
<evidence type="ECO:0000256" key="4">
    <source>
        <dbReference type="ARBA" id="ARBA00022692"/>
    </source>
</evidence>
<accession>A0ABQ7FLB2</accession>
<sequence length="272" mass="28091">MQSVIPVASAETADPGGLAGWAAGLVESLGGPGAGLAVALENLFPPLPSEVILPLTGFAAGQGVLSLASALFWTTLGSVVGATALYGLGMLLGRRRMYALWARLPLLKPADLERTEEWFAKHGTKAVFLGRMVPIFRSLISVPAGVERMPLTVFVGLTACGSLIWNSVLVLAGYWLGDRWELVGDYVGVFSKVVLVLVAVACAAFVAKRLFSGKPSGRSSRKSSGGASGSSGGSSGFSGESSRDPGRDPGRAPGGGAGRRPGRRSARHRGRS</sequence>
<keyword evidence="3" id="KW-1003">Cell membrane</keyword>
<proteinExistence type="inferred from homology"/>
<evidence type="ECO:0000256" key="8">
    <source>
        <dbReference type="SAM" id="Phobius"/>
    </source>
</evidence>
<evidence type="ECO:0000256" key="6">
    <source>
        <dbReference type="ARBA" id="ARBA00023136"/>
    </source>
</evidence>
<dbReference type="PANTHER" id="PTHR42709:SF6">
    <property type="entry name" value="UNDECAPRENYL PHOSPHATE TRANSPORTER A"/>
    <property type="match status" value="1"/>
</dbReference>